<dbReference type="HOGENOM" id="CLU_2359208_0_0_1"/>
<dbReference type="KEGG" id="abp:AGABI1DRAFT133786"/>
<name>K5WTA5_AGABU</name>
<dbReference type="InParanoid" id="K5WTA5"/>
<dbReference type="RefSeq" id="XP_007335379.1">
    <property type="nucleotide sequence ID" value="XM_007335317.1"/>
</dbReference>
<keyword evidence="3" id="KW-1185">Reference proteome</keyword>
<dbReference type="OMA" id="MKETTHL"/>
<dbReference type="AlphaFoldDB" id="K5WTA5"/>
<gene>
    <name evidence="2" type="ORF">AGABI1DRAFT_133786</name>
</gene>
<organism evidence="2 3">
    <name type="scientific">Agaricus bisporus var. burnettii (strain JB137-S8 / ATCC MYA-4627 / FGSC 10392)</name>
    <name type="common">White button mushroom</name>
    <dbReference type="NCBI Taxonomy" id="597362"/>
    <lineage>
        <taxon>Eukaryota</taxon>
        <taxon>Fungi</taxon>
        <taxon>Dikarya</taxon>
        <taxon>Basidiomycota</taxon>
        <taxon>Agaricomycotina</taxon>
        <taxon>Agaricomycetes</taxon>
        <taxon>Agaricomycetidae</taxon>
        <taxon>Agaricales</taxon>
        <taxon>Agaricineae</taxon>
        <taxon>Agaricaceae</taxon>
        <taxon>Agaricus</taxon>
    </lineage>
</organism>
<reference evidence="3" key="1">
    <citation type="journal article" date="2012" name="Proc. Natl. Acad. Sci. U.S.A.">
        <title>Genome sequence of the button mushroom Agaricus bisporus reveals mechanisms governing adaptation to a humic-rich ecological niche.</title>
        <authorList>
            <person name="Morin E."/>
            <person name="Kohler A."/>
            <person name="Baker A.R."/>
            <person name="Foulongne-Oriol M."/>
            <person name="Lombard V."/>
            <person name="Nagy L.G."/>
            <person name="Ohm R.A."/>
            <person name="Patyshakuliyeva A."/>
            <person name="Brun A."/>
            <person name="Aerts A.L."/>
            <person name="Bailey A.M."/>
            <person name="Billette C."/>
            <person name="Coutinho P.M."/>
            <person name="Deakin G."/>
            <person name="Doddapaneni H."/>
            <person name="Floudas D."/>
            <person name="Grimwood J."/>
            <person name="Hilden K."/>
            <person name="Kuees U."/>
            <person name="LaButti K.M."/>
            <person name="Lapidus A."/>
            <person name="Lindquist E.A."/>
            <person name="Lucas S.M."/>
            <person name="Murat C."/>
            <person name="Riley R.W."/>
            <person name="Salamov A.A."/>
            <person name="Schmutz J."/>
            <person name="Subramanian V."/>
            <person name="Woesten H.A.B."/>
            <person name="Xu J."/>
            <person name="Eastwood D.C."/>
            <person name="Foster G.D."/>
            <person name="Sonnenberg A.S."/>
            <person name="Cullen D."/>
            <person name="de Vries R.P."/>
            <person name="Lundell T."/>
            <person name="Hibbett D.S."/>
            <person name="Henrissat B."/>
            <person name="Burton K.S."/>
            <person name="Kerrigan R.W."/>
            <person name="Challen M.P."/>
            <person name="Grigoriev I.V."/>
            <person name="Martin F."/>
        </authorList>
    </citation>
    <scope>NUCLEOTIDE SEQUENCE [LARGE SCALE GENOMIC DNA]</scope>
    <source>
        <strain evidence="3">JB137-S8 / ATCC MYA-4627 / FGSC 10392</strain>
    </source>
</reference>
<dbReference type="EMBL" id="JH971778">
    <property type="protein sequence ID" value="EKM73983.1"/>
    <property type="molecule type" value="Genomic_DNA"/>
</dbReference>
<dbReference type="Proteomes" id="UP000008493">
    <property type="component" value="Unassembled WGS sequence"/>
</dbReference>
<accession>K5WTA5</accession>
<evidence type="ECO:0000313" key="2">
    <source>
        <dbReference type="EMBL" id="EKM73983.1"/>
    </source>
</evidence>
<protein>
    <submittedName>
        <fullName evidence="2">Uncharacterized protein</fullName>
    </submittedName>
</protein>
<sequence length="96" mass="10648">MQQVWPQVVEYMAKKKIASTIWAQVRAGFHCSGSPGSISRSPHATIRLYDSASKHVGGIHAPESPDESATFKGGMEKRSYHGEQRVKEDFVFTVNV</sequence>
<evidence type="ECO:0000313" key="3">
    <source>
        <dbReference type="Proteomes" id="UP000008493"/>
    </source>
</evidence>
<proteinExistence type="predicted"/>
<evidence type="ECO:0000256" key="1">
    <source>
        <dbReference type="SAM" id="MobiDB-lite"/>
    </source>
</evidence>
<dbReference type="GeneID" id="18828044"/>
<feature type="region of interest" description="Disordered" evidence="1">
    <location>
        <begin position="61"/>
        <end position="81"/>
    </location>
</feature>